<dbReference type="PANTHER" id="PTHR30349">
    <property type="entry name" value="PHAGE INTEGRASE-RELATED"/>
    <property type="match status" value="1"/>
</dbReference>
<organism evidence="8 9">
    <name type="scientific">Arthrobacter oryzae</name>
    <dbReference type="NCBI Taxonomy" id="409290"/>
    <lineage>
        <taxon>Bacteria</taxon>
        <taxon>Bacillati</taxon>
        <taxon>Actinomycetota</taxon>
        <taxon>Actinomycetes</taxon>
        <taxon>Micrococcales</taxon>
        <taxon>Micrococcaceae</taxon>
        <taxon>Arthrobacter</taxon>
    </lineage>
</organism>
<name>A0A3N0BYC8_9MICC</name>
<gene>
    <name evidence="8" type="ORF">D7003_10750</name>
</gene>
<dbReference type="GO" id="GO:0003677">
    <property type="term" value="F:DNA binding"/>
    <property type="evidence" value="ECO:0007669"/>
    <property type="project" value="UniProtKB-UniRule"/>
</dbReference>
<dbReference type="OrthoDB" id="3216232at2"/>
<feature type="domain" description="Tyr recombinase" evidence="6">
    <location>
        <begin position="209"/>
        <end position="387"/>
    </location>
</feature>
<evidence type="ECO:0000256" key="5">
    <source>
        <dbReference type="SAM" id="MobiDB-lite"/>
    </source>
</evidence>
<dbReference type="Gene3D" id="1.10.150.130">
    <property type="match status" value="1"/>
</dbReference>
<evidence type="ECO:0000259" key="7">
    <source>
        <dbReference type="PROSITE" id="PS51900"/>
    </source>
</evidence>
<feature type="compositionally biased region" description="Basic and acidic residues" evidence="5">
    <location>
        <begin position="28"/>
        <end position="37"/>
    </location>
</feature>
<protein>
    <recommendedName>
        <fullName evidence="10">Site-specific recombinase XerD</fullName>
    </recommendedName>
</protein>
<evidence type="ECO:0000256" key="2">
    <source>
        <dbReference type="ARBA" id="ARBA00023125"/>
    </source>
</evidence>
<keyword evidence="9" id="KW-1185">Reference proteome</keyword>
<evidence type="ECO:0000259" key="6">
    <source>
        <dbReference type="PROSITE" id="PS51898"/>
    </source>
</evidence>
<dbReference type="Proteomes" id="UP000273807">
    <property type="component" value="Unassembled WGS sequence"/>
</dbReference>
<dbReference type="InterPro" id="IPR002104">
    <property type="entry name" value="Integrase_catalytic"/>
</dbReference>
<dbReference type="CDD" id="cd00397">
    <property type="entry name" value="DNA_BRE_C"/>
    <property type="match status" value="1"/>
</dbReference>
<evidence type="ECO:0000256" key="4">
    <source>
        <dbReference type="PROSITE-ProRule" id="PRU01248"/>
    </source>
</evidence>
<feature type="domain" description="Core-binding (CB)" evidence="7">
    <location>
        <begin position="58"/>
        <end position="163"/>
    </location>
</feature>
<feature type="region of interest" description="Disordered" evidence="5">
    <location>
        <begin position="396"/>
        <end position="415"/>
    </location>
</feature>
<dbReference type="PANTHER" id="PTHR30349:SF81">
    <property type="entry name" value="TYROSINE RECOMBINASE XERC"/>
    <property type="match status" value="1"/>
</dbReference>
<keyword evidence="1" id="KW-0229">DNA integration</keyword>
<evidence type="ECO:0000256" key="1">
    <source>
        <dbReference type="ARBA" id="ARBA00022908"/>
    </source>
</evidence>
<dbReference type="AlphaFoldDB" id="A0A3N0BYC8"/>
<dbReference type="InterPro" id="IPR044068">
    <property type="entry name" value="CB"/>
</dbReference>
<dbReference type="InterPro" id="IPR011010">
    <property type="entry name" value="DNA_brk_join_enz"/>
</dbReference>
<dbReference type="GO" id="GO:0006310">
    <property type="term" value="P:DNA recombination"/>
    <property type="evidence" value="ECO:0007669"/>
    <property type="project" value="UniProtKB-KW"/>
</dbReference>
<dbReference type="SUPFAM" id="SSF56349">
    <property type="entry name" value="DNA breaking-rejoining enzymes"/>
    <property type="match status" value="1"/>
</dbReference>
<dbReference type="InterPro" id="IPR050090">
    <property type="entry name" value="Tyrosine_recombinase_XerCD"/>
</dbReference>
<dbReference type="InterPro" id="IPR004107">
    <property type="entry name" value="Integrase_SAM-like_N"/>
</dbReference>
<dbReference type="EMBL" id="RBED01000098">
    <property type="protein sequence ID" value="RNL54888.1"/>
    <property type="molecule type" value="Genomic_DNA"/>
</dbReference>
<dbReference type="InterPro" id="IPR010998">
    <property type="entry name" value="Integrase_recombinase_N"/>
</dbReference>
<evidence type="ECO:0008006" key="10">
    <source>
        <dbReference type="Google" id="ProtNLM"/>
    </source>
</evidence>
<keyword evidence="3" id="KW-0233">DNA recombination</keyword>
<accession>A0A3N0BYC8</accession>
<reference evidence="8 9" key="1">
    <citation type="submission" date="2018-10" db="EMBL/GenBank/DDBJ databases">
        <title>Genome sequencing of Arthrobacter oryzae TNB02.</title>
        <authorList>
            <person name="Cho Y.-J."/>
            <person name="Cho A."/>
            <person name="Kim O.-S."/>
        </authorList>
    </citation>
    <scope>NUCLEOTIDE SEQUENCE [LARGE SCALE GENOMIC DNA]</scope>
    <source>
        <strain evidence="8 9">TNB02</strain>
    </source>
</reference>
<feature type="region of interest" description="Disordered" evidence="5">
    <location>
        <begin position="13"/>
        <end position="37"/>
    </location>
</feature>
<dbReference type="PROSITE" id="PS51900">
    <property type="entry name" value="CB"/>
    <property type="match status" value="1"/>
</dbReference>
<evidence type="ECO:0000313" key="9">
    <source>
        <dbReference type="Proteomes" id="UP000273807"/>
    </source>
</evidence>
<dbReference type="Pfam" id="PF00589">
    <property type="entry name" value="Phage_integrase"/>
    <property type="match status" value="1"/>
</dbReference>
<dbReference type="GO" id="GO:0015074">
    <property type="term" value="P:DNA integration"/>
    <property type="evidence" value="ECO:0007669"/>
    <property type="project" value="UniProtKB-KW"/>
</dbReference>
<dbReference type="Pfam" id="PF02899">
    <property type="entry name" value="Phage_int_SAM_1"/>
    <property type="match status" value="1"/>
</dbReference>
<dbReference type="InterPro" id="IPR013762">
    <property type="entry name" value="Integrase-like_cat_sf"/>
</dbReference>
<keyword evidence="2 4" id="KW-0238">DNA-binding</keyword>
<comment type="caution">
    <text evidence="8">The sequence shown here is derived from an EMBL/GenBank/DDBJ whole genome shotgun (WGS) entry which is preliminary data.</text>
</comment>
<evidence type="ECO:0000313" key="8">
    <source>
        <dbReference type="EMBL" id="RNL54888.1"/>
    </source>
</evidence>
<evidence type="ECO:0000256" key="3">
    <source>
        <dbReference type="ARBA" id="ARBA00023172"/>
    </source>
</evidence>
<dbReference type="Gene3D" id="1.10.443.10">
    <property type="entry name" value="Intergrase catalytic core"/>
    <property type="match status" value="1"/>
</dbReference>
<dbReference type="PROSITE" id="PS51898">
    <property type="entry name" value="TYR_RECOMBINASE"/>
    <property type="match status" value="1"/>
</dbReference>
<proteinExistence type="predicted"/>
<sequence>MLTGLRALASDDQRTIGVTGMDTQSQHSSDEVRPEGSAREIPVAPYWQVLAPDDRPVPSVDQYLHDFWARGMSSSSVESYARDLLRWFRFLWGSGKEWNRVTRDDVRDFVASLREASKKPTRPRRPVPAVNEVSGKPYLSDLYSPRTINHNLSVLSAFYEFHRRALTGPLRNPVPERAARDGRFGAHHNPENEYRQGPRADYRQKVPVQAPRSIPDKAFEDLFTQLGTNRDRALVAFYVSSAARPSELVGLTNGMVDVGQQCISVVRKGSGAVQRIPASHEAFRWFRLYQESLPEELTRPGARAWWTLRKPYRPLNYEAARGILRRVNSALGANWTLHDFRHTAAIRMARDPNVSLTDIQTVLGHVHITTTEAYLRLRDDEVIERVNQHLVLRAAANRNPETAPEQPSPYSAADMTELFGGTPWQ</sequence>